<dbReference type="InterPro" id="IPR008901">
    <property type="entry name" value="ACER"/>
</dbReference>
<evidence type="ECO:0000256" key="7">
    <source>
        <dbReference type="SAM" id="Phobius"/>
    </source>
</evidence>
<feature type="transmembrane region" description="Helical" evidence="7">
    <location>
        <begin position="65"/>
        <end position="82"/>
    </location>
</feature>
<comment type="similarity">
    <text evidence="2">Belongs to the alkaline ceramidase family.</text>
</comment>
<keyword evidence="5 7" id="KW-1133">Transmembrane helix</keyword>
<evidence type="ECO:0000256" key="5">
    <source>
        <dbReference type="ARBA" id="ARBA00022989"/>
    </source>
</evidence>
<feature type="transmembrane region" description="Helical" evidence="7">
    <location>
        <begin position="141"/>
        <end position="157"/>
    </location>
</feature>
<dbReference type="PANTHER" id="PTHR46187:SF1">
    <property type="entry name" value="ALKALINE PHYTOCERAMIDASE"/>
    <property type="match status" value="1"/>
</dbReference>
<evidence type="ECO:0000256" key="3">
    <source>
        <dbReference type="ARBA" id="ARBA00022692"/>
    </source>
</evidence>
<proteinExistence type="inferred from homology"/>
<gene>
    <name evidence="8" type="ORF">BDW59DRAFT_152480</name>
</gene>
<protein>
    <submittedName>
        <fullName evidence="8">Ceramidase</fullName>
    </submittedName>
</protein>
<sequence length="283" mass="31415">MNPSTFDPFWGPQTSYLNFCEEDYVITRYVAEFINTLSSSIYCVFGLYGLNQLRKNGQASISRSIPYLGLIGVGVCSGGYHMTLKYHTQMSDELSMHLLTTPLLYRILTFQKSPQHTKLVGSILFTIFTIVMVVHMVMDEFLLHAVSFGAAVLLITTKTMKTIPRQIPDLAIRANVRLISQFGLFSFVFGYTVWLIDTWFCGHLTEVRNAVGLPLAFLFEFHGWWHVFTGIGGYVAVAVVDVITSGEVKRDPTTDLAFPLPAVARLFGAGTGAGTGGEEAKEK</sequence>
<evidence type="ECO:0000256" key="1">
    <source>
        <dbReference type="ARBA" id="ARBA00004141"/>
    </source>
</evidence>
<keyword evidence="4" id="KW-0378">Hydrolase</keyword>
<name>A0ABR4HRB4_9EURO</name>
<feature type="transmembrane region" description="Helical" evidence="7">
    <location>
        <begin position="178"/>
        <end position="196"/>
    </location>
</feature>
<organism evidence="8 9">
    <name type="scientific">Aspergillus cavernicola</name>
    <dbReference type="NCBI Taxonomy" id="176166"/>
    <lineage>
        <taxon>Eukaryota</taxon>
        <taxon>Fungi</taxon>
        <taxon>Dikarya</taxon>
        <taxon>Ascomycota</taxon>
        <taxon>Pezizomycotina</taxon>
        <taxon>Eurotiomycetes</taxon>
        <taxon>Eurotiomycetidae</taxon>
        <taxon>Eurotiales</taxon>
        <taxon>Aspergillaceae</taxon>
        <taxon>Aspergillus</taxon>
        <taxon>Aspergillus subgen. Nidulantes</taxon>
    </lineage>
</organism>
<dbReference type="EMBL" id="JBFXLS010000090">
    <property type="protein sequence ID" value="KAL2817679.1"/>
    <property type="molecule type" value="Genomic_DNA"/>
</dbReference>
<feature type="transmembrane region" description="Helical" evidence="7">
    <location>
        <begin position="117"/>
        <end position="135"/>
    </location>
</feature>
<dbReference type="PANTHER" id="PTHR46187">
    <property type="entry name" value="ALKALINE CERAMIDASE 3"/>
    <property type="match status" value="1"/>
</dbReference>
<comment type="subcellular location">
    <subcellularLocation>
        <location evidence="1">Membrane</location>
        <topology evidence="1">Multi-pass membrane protein</topology>
    </subcellularLocation>
</comment>
<evidence type="ECO:0000256" key="6">
    <source>
        <dbReference type="ARBA" id="ARBA00023136"/>
    </source>
</evidence>
<keyword evidence="9" id="KW-1185">Reference proteome</keyword>
<accession>A0ABR4HRB4</accession>
<keyword evidence="6 7" id="KW-0472">Membrane</keyword>
<reference evidence="8 9" key="1">
    <citation type="submission" date="2024-07" db="EMBL/GenBank/DDBJ databases">
        <title>Section-level genome sequencing and comparative genomics of Aspergillus sections Usti and Cavernicolus.</title>
        <authorList>
            <consortium name="Lawrence Berkeley National Laboratory"/>
            <person name="Nybo J.L."/>
            <person name="Vesth T.C."/>
            <person name="Theobald S."/>
            <person name="Frisvad J.C."/>
            <person name="Larsen T.O."/>
            <person name="Kjaerboelling I."/>
            <person name="Rothschild-Mancinelli K."/>
            <person name="Lyhne E.K."/>
            <person name="Kogle M.E."/>
            <person name="Barry K."/>
            <person name="Clum A."/>
            <person name="Na H."/>
            <person name="Ledsgaard L."/>
            <person name="Lin J."/>
            <person name="Lipzen A."/>
            <person name="Kuo A."/>
            <person name="Riley R."/>
            <person name="Mondo S."/>
            <person name="LaButti K."/>
            <person name="Haridas S."/>
            <person name="Pangalinan J."/>
            <person name="Salamov A.A."/>
            <person name="Simmons B.A."/>
            <person name="Magnuson J.K."/>
            <person name="Chen J."/>
            <person name="Drula E."/>
            <person name="Henrissat B."/>
            <person name="Wiebenga A."/>
            <person name="Lubbers R.J."/>
            <person name="Gomes A.C."/>
            <person name="Makela M.R."/>
            <person name="Stajich J."/>
            <person name="Grigoriev I.V."/>
            <person name="Mortensen U.H."/>
            <person name="De vries R.P."/>
            <person name="Baker S.E."/>
            <person name="Andersen M.R."/>
        </authorList>
    </citation>
    <scope>NUCLEOTIDE SEQUENCE [LARGE SCALE GENOMIC DNA]</scope>
    <source>
        <strain evidence="8 9">CBS 600.67</strain>
    </source>
</reference>
<dbReference type="Proteomes" id="UP001610335">
    <property type="component" value="Unassembled WGS sequence"/>
</dbReference>
<keyword evidence="3 7" id="KW-0812">Transmembrane</keyword>
<evidence type="ECO:0000313" key="9">
    <source>
        <dbReference type="Proteomes" id="UP001610335"/>
    </source>
</evidence>
<dbReference type="Pfam" id="PF05875">
    <property type="entry name" value="Ceramidase"/>
    <property type="match status" value="1"/>
</dbReference>
<feature type="transmembrane region" description="Helical" evidence="7">
    <location>
        <begin position="33"/>
        <end position="53"/>
    </location>
</feature>
<evidence type="ECO:0000313" key="8">
    <source>
        <dbReference type="EMBL" id="KAL2817679.1"/>
    </source>
</evidence>
<feature type="transmembrane region" description="Helical" evidence="7">
    <location>
        <begin position="223"/>
        <end position="243"/>
    </location>
</feature>
<evidence type="ECO:0000256" key="4">
    <source>
        <dbReference type="ARBA" id="ARBA00022801"/>
    </source>
</evidence>
<feature type="transmembrane region" description="Helical" evidence="7">
    <location>
        <begin position="94"/>
        <end position="110"/>
    </location>
</feature>
<comment type="caution">
    <text evidence="8">The sequence shown here is derived from an EMBL/GenBank/DDBJ whole genome shotgun (WGS) entry which is preliminary data.</text>
</comment>
<evidence type="ECO:0000256" key="2">
    <source>
        <dbReference type="ARBA" id="ARBA00009780"/>
    </source>
</evidence>